<dbReference type="AlphaFoldDB" id="A0A1X0RJL8"/>
<name>A0A1X0RJL8_RHIZD</name>
<dbReference type="VEuPathDB" id="FungiDB:BCV72DRAFT_259156"/>
<dbReference type="OrthoDB" id="2344405at2759"/>
<sequence length="333" mass="38479">MAIYLEQPYYFSTDKQQDDFLIDDINSLVSTQSTFIEQSKDFIAHMRQQLFNTTSTAFPIPDSLFMQKMAHGSNQYSRNPFQYPSDPFDSSDALSYRRQRSENLLLRMICCKRLNLNQISIMRLSRGIFVHQVWQSSSPQSSPTLSTIDDILSQTIDSNVSEAPVDNFHFDTLYSKRGHNSYDDLFVPYSYTFGARYTNPYSDVHDLIIRGRLPVWCQTLFLLNCLKQSVQPNVPYTGLFPFAPEVTVTFTSLGDYHMVIPEMTLLYERFTMEHMDPYAFPDICSGEDEQLVDWPKHKQQILSNILICNIPDDVSKLLEHAANMWAVSQGLML</sequence>
<organism evidence="1">
    <name type="scientific">Rhizopus microsporus var. microsporus</name>
    <dbReference type="NCBI Taxonomy" id="86635"/>
    <lineage>
        <taxon>Eukaryota</taxon>
        <taxon>Fungi</taxon>
        <taxon>Fungi incertae sedis</taxon>
        <taxon>Mucoromycota</taxon>
        <taxon>Mucoromycotina</taxon>
        <taxon>Mucoromycetes</taxon>
        <taxon>Mucorales</taxon>
        <taxon>Mucorineae</taxon>
        <taxon>Rhizopodaceae</taxon>
        <taxon>Rhizopus</taxon>
    </lineage>
</organism>
<dbReference type="Proteomes" id="UP000242414">
    <property type="component" value="Unassembled WGS sequence"/>
</dbReference>
<protein>
    <submittedName>
        <fullName evidence="1">Uncharacterized protein</fullName>
    </submittedName>
</protein>
<gene>
    <name evidence="1" type="ORF">BCV72DRAFT_259156</name>
</gene>
<proteinExistence type="predicted"/>
<dbReference type="EMBL" id="KV921853">
    <property type="protein sequence ID" value="ORE12098.1"/>
    <property type="molecule type" value="Genomic_DNA"/>
</dbReference>
<reference evidence="1" key="1">
    <citation type="journal article" date="2016" name="Proc. Natl. Acad. Sci. U.S.A.">
        <title>Lipid metabolic changes in an early divergent fungus govern the establishment of a mutualistic symbiosis with endobacteria.</title>
        <authorList>
            <person name="Lastovetsky O.A."/>
            <person name="Gaspar M.L."/>
            <person name="Mondo S.J."/>
            <person name="LaButti K.M."/>
            <person name="Sandor L."/>
            <person name="Grigoriev I.V."/>
            <person name="Henry S.A."/>
            <person name="Pawlowska T.E."/>
        </authorList>
    </citation>
    <scope>NUCLEOTIDE SEQUENCE [LARGE SCALE GENOMIC DNA]</scope>
    <source>
        <strain evidence="1">ATCC 52814</strain>
    </source>
</reference>
<accession>A0A1X0RJL8</accession>
<evidence type="ECO:0000313" key="1">
    <source>
        <dbReference type="EMBL" id="ORE12098.1"/>
    </source>
</evidence>